<evidence type="ECO:0000256" key="6">
    <source>
        <dbReference type="ARBA" id="ARBA00022741"/>
    </source>
</evidence>
<evidence type="ECO:0000256" key="13">
    <source>
        <dbReference type="ARBA" id="ARBA00049037"/>
    </source>
</evidence>
<comment type="catalytic activity">
    <reaction evidence="10">
        <text>(R)-miconazole(in) + ATP + H2O = (R)-miconazole(out) + ADP + phosphate + H(+)</text>
        <dbReference type="Rhea" id="RHEA:61928"/>
        <dbReference type="ChEBI" id="CHEBI:15377"/>
        <dbReference type="ChEBI" id="CHEBI:15378"/>
        <dbReference type="ChEBI" id="CHEBI:30616"/>
        <dbReference type="ChEBI" id="CHEBI:43474"/>
        <dbReference type="ChEBI" id="CHEBI:82894"/>
        <dbReference type="ChEBI" id="CHEBI:456216"/>
    </reaction>
    <physiologicalReaction direction="left-to-right" evidence="10">
        <dbReference type="Rhea" id="RHEA:61929"/>
    </physiologicalReaction>
</comment>
<evidence type="ECO:0000256" key="3">
    <source>
        <dbReference type="ARBA" id="ARBA00022448"/>
    </source>
</evidence>
<feature type="transmembrane region" description="Helical" evidence="15">
    <location>
        <begin position="1811"/>
        <end position="1832"/>
    </location>
</feature>
<proteinExistence type="inferred from homology"/>
<dbReference type="InterPro" id="IPR013525">
    <property type="entry name" value="ABC2_TM"/>
</dbReference>
<feature type="transmembrane region" description="Helical" evidence="15">
    <location>
        <begin position="1686"/>
        <end position="1710"/>
    </location>
</feature>
<sequence length="2001" mass="222648">MAKQGRNDSICSEDTARDMDTSKVEDDIKSLAKELTRQSTHISTLEPHNPFIDPEKNAILDPNSVDFNAKAWMKNLLALQSRDPERYPRRTAGFAFRNLNVHGFGKPTDYQKDVANAPLEIGNLFRAITGSGKHRIQILRDFSGIVNDGEMLVVLGRPGSAFTAIGIPIKQMHKQFRGEAIYTAETDVHFPQLTVGETLEFAARARAPANRIPGVTRDRHAIHMRDVVMASFGLSHTINTNVGNDLVRGISGGERKRVSIAEACLSQAPLQCWDNSTRGLDSANALEFCRTLRLSTDYMGATVCVAIYQASQKAYDYFDKVTVLYEGRQIYFGRTDEARQFFVDMGFECPERQTTADFLTSLTSPVEHIIRPGFEGKTPRTPSEFETAWKNSAAYAKLLQDIEEYETRYPIGGPSVEKFIESRKAQQARSQRVKSPYTLSVSQQIGLCVRRGFQRLRRDMSLTLSGLLGNFFMSLILGSVFYNLNQTTESFYRRGALLFFAILMSAFASSLEILTLYAQRPIVEKHSRYALYHPFTEAISSMLCDLPYKFLNSITFNLPIYFLSNLRREPSVYFVFWLFTFVTTLAMSMIFRTIAATSRTLAQALAPAAVLILGLVIYTGFAIPTRNMLGWARWINYIDPVAYAFEALMVNEFHNRQFECAGFIPSGGEYDSYPLENKVCGTVGSIAGSSRVDGDLYLRLSFQYEYSHIWRNLGIIFGITIFFMFTYLFSTEYISEAKSKGEVLLFRKGHKSKKAKNSDIEASTPTTSGEKSSGSSSQGVSASIQKQTAIFQWKDVCYDIKIKKEERRILDHVDGWVKPGTCTALMGVSGAGKTTLLDVLATRVTMGVVSGEMLVDGQPRDGSFQRKTGYIMQQDLHAATSTVREALNFSALLRQPASVPRAEKLAYVDEVIKLLEMEDYADAIVGVPGEGLNVEQRKRLTIGVELAAKPQLLLFLDEPTSGLDSQTSWSILNLLDTLTEHGQAILCTIHQPSAMLFQRFDRLLFLASGGKTVYFGDVGERSSILSSYFERNGASPCPPDANPAEWMLEVIGAAPGSKSDIDWPEVWRNSPERKTVHAHLDELKSTLSEKGKTELANRSPEDYREFAAPFSVQVWECLIRVFSQYWRSPMFAVFMLTTIFGNLTQQIMPNFVAARALYEARERPSKSYSWKAFMIANIFVELPWNTLMAVIVFACWYYPIGLYNAIPSDQIHERGGLMFLLVLTFLLFASTFSHFVIAGVEVAETGANLANLLFMLCLVFCGVLATQEALPGFWVFLYRVSPFTYLVSAMLSTGLAGADIVCEPVEFLHFNPIANQTCEQYLAAFRESYPPKGYLENPLATSDCGFCAMQKTDTFLASIGSHYYDAWRNFGFIRNSQDLESIGPRANRQTGNRHSGFLSFSNQITSAPEEAGGWMGVVLGRRPIPEAFLTLTAPRRPLPRLVSTYSQPSHAMRQAASWVGTPSIKGRTEATRMALLTFSLVGLQFTWGVEMTYCTPYLLQLGLTKSKTSLVWIASPLSGLIIQPLVGIITDRSTSKWGRRRPFMIVGSFVVGLCLLVLGWASELVAIFISDKDTRKSVAIAVAVFSIYAVDFAINIVQASCRSLIVDTLPIPQQQLGSAWASRMAAIGHLIGYGIGSVDMLSIFGHALGNTQDSDKKTSVVKILAQLFRTTVSLPPRIRAICWAQFWAWVGWFPFLFYSSTWVGETYFRYEAPKEASDKSPDTLGDVGRLGSMSLVIFSLVTFISSVILPFGVISPDTKQPSIRRPPLGLIRFLNKLHFTRPDLQTAWMLSHLMFALTMLFAPAARSVRSATLLVATCGIPWAVSCWAPFAFMGVEINRLAIPSFTRKSSVTMITSATFNRHNSDLNNYDVELEDRGPSILRLNHSHSPDLDSDSESADEEAVSSTGELAGIYLGVLNVYTTLPQFVGTLISWIVFSIFEPGTSPMSTDGDMSNGVSGEQDDGKWINRHREGPNAIAVCLLVGAISALIAAEATRRLKYAR</sequence>
<feature type="transmembrane region" description="Helical" evidence="15">
    <location>
        <begin position="1542"/>
        <end position="1562"/>
    </location>
</feature>
<evidence type="ECO:0000256" key="1">
    <source>
        <dbReference type="ARBA" id="ARBA00004651"/>
    </source>
</evidence>
<evidence type="ECO:0000256" key="7">
    <source>
        <dbReference type="ARBA" id="ARBA00022840"/>
    </source>
</evidence>
<feature type="transmembrane region" description="Helical" evidence="15">
    <location>
        <begin position="1219"/>
        <end position="1240"/>
    </location>
</feature>
<feature type="transmembrane region" description="Helical" evidence="15">
    <location>
        <begin position="1509"/>
        <end position="1530"/>
    </location>
</feature>
<dbReference type="InterPro" id="IPR036259">
    <property type="entry name" value="MFS_trans_sf"/>
</dbReference>
<name>A0A8A1M7Y4_AJECA</name>
<organism evidence="17 18">
    <name type="scientific">Ajellomyces capsulatus</name>
    <name type="common">Darling's disease fungus</name>
    <name type="synonym">Histoplasma capsulatum</name>
    <dbReference type="NCBI Taxonomy" id="5037"/>
    <lineage>
        <taxon>Eukaryota</taxon>
        <taxon>Fungi</taxon>
        <taxon>Dikarya</taxon>
        <taxon>Ascomycota</taxon>
        <taxon>Pezizomycotina</taxon>
        <taxon>Eurotiomycetes</taxon>
        <taxon>Eurotiomycetidae</taxon>
        <taxon>Onygenales</taxon>
        <taxon>Ajellomycetaceae</taxon>
        <taxon>Histoplasma</taxon>
    </lineage>
</organism>
<dbReference type="InterPro" id="IPR027417">
    <property type="entry name" value="P-loop_NTPase"/>
</dbReference>
<keyword evidence="6" id="KW-0547">Nucleotide-binding</keyword>
<evidence type="ECO:0000256" key="8">
    <source>
        <dbReference type="ARBA" id="ARBA00022989"/>
    </source>
</evidence>
<dbReference type="GO" id="GO:0016887">
    <property type="term" value="F:ATP hydrolysis activity"/>
    <property type="evidence" value="ECO:0007669"/>
    <property type="project" value="InterPro"/>
</dbReference>
<evidence type="ECO:0000256" key="5">
    <source>
        <dbReference type="ARBA" id="ARBA00022692"/>
    </source>
</evidence>
<evidence type="ECO:0000313" key="18">
    <source>
        <dbReference type="Proteomes" id="UP000663671"/>
    </source>
</evidence>
<dbReference type="Pfam" id="PF19055">
    <property type="entry name" value="ABC2_membrane_7"/>
    <property type="match status" value="1"/>
</dbReference>
<feature type="compositionally biased region" description="Low complexity" evidence="14">
    <location>
        <begin position="763"/>
        <end position="780"/>
    </location>
</feature>
<evidence type="ECO:0000313" key="17">
    <source>
        <dbReference type="EMBL" id="QSS62091.1"/>
    </source>
</evidence>
<dbReference type="CDD" id="cd03232">
    <property type="entry name" value="ABCG_PDR_domain2"/>
    <property type="match status" value="1"/>
</dbReference>
<dbReference type="Pfam" id="PF06422">
    <property type="entry name" value="PDR_CDR"/>
    <property type="match status" value="1"/>
</dbReference>
<keyword evidence="3" id="KW-0813">Transport</keyword>
<reference evidence="17" key="1">
    <citation type="submission" date="2021-01" db="EMBL/GenBank/DDBJ databases">
        <title>Chromosome-level genome assembly of a human fungal pathogen reveals clustering of transcriptionally co-regulated genes.</title>
        <authorList>
            <person name="Voorhies M."/>
            <person name="Cohen S."/>
            <person name="Shea T.P."/>
            <person name="Petrus S."/>
            <person name="Munoz J.F."/>
            <person name="Poplawski S."/>
            <person name="Goldman W.E."/>
            <person name="Michael T."/>
            <person name="Cuomo C.A."/>
            <person name="Sil A."/>
            <person name="Beyhan S."/>
        </authorList>
    </citation>
    <scope>NUCLEOTIDE SEQUENCE</scope>
    <source>
        <strain evidence="17">WU24</strain>
    </source>
</reference>
<dbReference type="GO" id="GO:0005524">
    <property type="term" value="F:ATP binding"/>
    <property type="evidence" value="ECO:0007669"/>
    <property type="project" value="UniProtKB-KW"/>
</dbReference>
<keyword evidence="9 15" id="KW-0472">Membrane</keyword>
<feature type="transmembrane region" description="Helical" evidence="15">
    <location>
        <begin position="1173"/>
        <end position="1199"/>
    </location>
</feature>
<dbReference type="EMBL" id="CP069111">
    <property type="protein sequence ID" value="QSS62091.1"/>
    <property type="molecule type" value="Genomic_DNA"/>
</dbReference>
<dbReference type="SUPFAM" id="SSF103473">
    <property type="entry name" value="MFS general substrate transporter"/>
    <property type="match status" value="1"/>
</dbReference>
<protein>
    <submittedName>
        <fullName evidence="17">ABC transporter CDR4</fullName>
    </submittedName>
</protein>
<dbReference type="InterPro" id="IPR003439">
    <property type="entry name" value="ABC_transporter-like_ATP-bd"/>
</dbReference>
<dbReference type="PROSITE" id="PS50893">
    <property type="entry name" value="ABC_TRANSPORTER_2"/>
    <property type="match status" value="2"/>
</dbReference>
<feature type="transmembrane region" description="Helical" evidence="15">
    <location>
        <begin position="1252"/>
        <end position="1277"/>
    </location>
</feature>
<dbReference type="SMART" id="SM00382">
    <property type="entry name" value="AAA"/>
    <property type="match status" value="1"/>
</dbReference>
<feature type="domain" description="ABC transporter" evidence="16">
    <location>
        <begin position="791"/>
        <end position="1034"/>
    </location>
</feature>
<feature type="domain" description="ABC transporter" evidence="16">
    <location>
        <begin position="119"/>
        <end position="351"/>
    </location>
</feature>
<comment type="catalytic activity">
    <reaction evidence="13">
        <text>(S)-miconazole(in) + ATP + H2O = (S)-miconazole(out) + ADP + phosphate + H(+)</text>
        <dbReference type="Rhea" id="RHEA:61932"/>
        <dbReference type="ChEBI" id="CHEBI:15377"/>
        <dbReference type="ChEBI" id="CHEBI:15378"/>
        <dbReference type="ChEBI" id="CHEBI:30616"/>
        <dbReference type="ChEBI" id="CHEBI:43474"/>
        <dbReference type="ChEBI" id="CHEBI:82897"/>
        <dbReference type="ChEBI" id="CHEBI:456216"/>
    </reaction>
    <physiologicalReaction direction="left-to-right" evidence="13">
        <dbReference type="Rhea" id="RHEA:61933"/>
    </physiologicalReaction>
</comment>
<feature type="transmembrane region" description="Helical" evidence="15">
    <location>
        <begin position="1912"/>
        <end position="1939"/>
    </location>
</feature>
<evidence type="ECO:0000256" key="11">
    <source>
        <dbReference type="ARBA" id="ARBA00047823"/>
    </source>
</evidence>
<feature type="transmembrane region" description="Helical" evidence="15">
    <location>
        <begin position="572"/>
        <end position="595"/>
    </location>
</feature>
<dbReference type="InterPro" id="IPR029481">
    <property type="entry name" value="ABC_trans_N"/>
</dbReference>
<comment type="catalytic activity">
    <reaction evidence="11">
        <text>voriconazole(in) + ATP + H2O = voriconazole(out) + ADP + phosphate + H(+)</text>
        <dbReference type="Rhea" id="RHEA:61912"/>
        <dbReference type="ChEBI" id="CHEBI:10023"/>
        <dbReference type="ChEBI" id="CHEBI:15377"/>
        <dbReference type="ChEBI" id="CHEBI:15378"/>
        <dbReference type="ChEBI" id="CHEBI:30616"/>
        <dbReference type="ChEBI" id="CHEBI:43474"/>
        <dbReference type="ChEBI" id="CHEBI:456216"/>
    </reaction>
    <physiologicalReaction direction="left-to-right" evidence="11">
        <dbReference type="Rhea" id="RHEA:61913"/>
    </physiologicalReaction>
</comment>
<dbReference type="Pfam" id="PF00005">
    <property type="entry name" value="ABC_tran"/>
    <property type="match status" value="2"/>
</dbReference>
<dbReference type="Gene3D" id="1.20.1250.20">
    <property type="entry name" value="MFS general substrate transporter like domains"/>
    <property type="match status" value="1"/>
</dbReference>
<dbReference type="InterPro" id="IPR043926">
    <property type="entry name" value="ABCG_dom"/>
</dbReference>
<dbReference type="Proteomes" id="UP000663671">
    <property type="component" value="Chromosome 5"/>
</dbReference>
<comment type="subcellular location">
    <subcellularLocation>
        <location evidence="1">Cell membrane</location>
        <topology evidence="1">Multi-pass membrane protein</topology>
    </subcellularLocation>
</comment>
<evidence type="ECO:0000256" key="14">
    <source>
        <dbReference type="SAM" id="MobiDB-lite"/>
    </source>
</evidence>
<dbReference type="InterPro" id="IPR010929">
    <property type="entry name" value="PDR_CDR_ABC"/>
</dbReference>
<comment type="catalytic activity">
    <reaction evidence="12">
        <text>fluconazole(in) + ATP + H2O = fluconazole(out) + ADP + phosphate + H(+)</text>
        <dbReference type="Rhea" id="RHEA:61916"/>
        <dbReference type="ChEBI" id="CHEBI:15377"/>
        <dbReference type="ChEBI" id="CHEBI:15378"/>
        <dbReference type="ChEBI" id="CHEBI:30616"/>
        <dbReference type="ChEBI" id="CHEBI:43474"/>
        <dbReference type="ChEBI" id="CHEBI:46081"/>
        <dbReference type="ChEBI" id="CHEBI:456216"/>
    </reaction>
    <physiologicalReaction direction="left-to-right" evidence="12">
        <dbReference type="Rhea" id="RHEA:61917"/>
    </physiologicalReaction>
</comment>
<dbReference type="SUPFAM" id="SSF52540">
    <property type="entry name" value="P-loop containing nucleoside triphosphate hydrolases"/>
    <property type="match status" value="2"/>
</dbReference>
<dbReference type="GO" id="GO:0140359">
    <property type="term" value="F:ABC-type transporter activity"/>
    <property type="evidence" value="ECO:0007669"/>
    <property type="project" value="InterPro"/>
</dbReference>
<dbReference type="Pfam" id="PF01061">
    <property type="entry name" value="ABC2_membrane"/>
    <property type="match status" value="2"/>
</dbReference>
<dbReference type="Gene3D" id="3.40.50.300">
    <property type="entry name" value="P-loop containing nucleotide triphosphate hydrolases"/>
    <property type="match status" value="2"/>
</dbReference>
<feature type="transmembrane region" description="Helical" evidence="15">
    <location>
        <begin position="1283"/>
        <end position="1302"/>
    </location>
</feature>
<keyword evidence="7" id="KW-0067">ATP-binding</keyword>
<evidence type="ECO:0000256" key="10">
    <source>
        <dbReference type="ARBA" id="ARBA00047646"/>
    </source>
</evidence>
<feature type="region of interest" description="Disordered" evidence="14">
    <location>
        <begin position="756"/>
        <end position="780"/>
    </location>
</feature>
<feature type="transmembrane region" description="Helical" evidence="15">
    <location>
        <begin position="1975"/>
        <end position="1994"/>
    </location>
</feature>
<feature type="transmembrane region" description="Helical" evidence="15">
    <location>
        <begin position="460"/>
        <end position="484"/>
    </location>
</feature>
<feature type="transmembrane region" description="Helical" evidence="15">
    <location>
        <begin position="1130"/>
        <end position="1152"/>
    </location>
</feature>
<evidence type="ECO:0000256" key="4">
    <source>
        <dbReference type="ARBA" id="ARBA00022475"/>
    </source>
</evidence>
<feature type="transmembrane region" description="Helical" evidence="15">
    <location>
        <begin position="1786"/>
        <end position="1805"/>
    </location>
</feature>
<feature type="compositionally biased region" description="Basic and acidic residues" evidence="14">
    <location>
        <begin position="14"/>
        <end position="23"/>
    </location>
</feature>
<evidence type="ECO:0000259" key="16">
    <source>
        <dbReference type="PROSITE" id="PS50893"/>
    </source>
</evidence>
<evidence type="ECO:0000256" key="15">
    <source>
        <dbReference type="SAM" id="Phobius"/>
    </source>
</evidence>
<evidence type="ECO:0000256" key="2">
    <source>
        <dbReference type="ARBA" id="ARBA00006012"/>
    </source>
</evidence>
<dbReference type="GO" id="GO:0005886">
    <property type="term" value="C:plasma membrane"/>
    <property type="evidence" value="ECO:0007669"/>
    <property type="project" value="UniProtKB-SubCell"/>
</dbReference>
<comment type="similarity">
    <text evidence="2">Belongs to the ABC transporter superfamily. ABCG family. PDR (TC 3.A.1.205) subfamily.</text>
</comment>
<feature type="region of interest" description="Disordered" evidence="14">
    <location>
        <begin position="1"/>
        <end position="23"/>
    </location>
</feature>
<gene>
    <name evidence="17" type="primary">ABC4</name>
    <name evidence="17" type="ORF">I7I51_04268</name>
</gene>
<feature type="transmembrane region" description="Helical" evidence="15">
    <location>
        <begin position="709"/>
        <end position="729"/>
    </location>
</feature>
<keyword evidence="5 15" id="KW-0812">Transmembrane</keyword>
<dbReference type="FunFam" id="3.40.50.300:FF:000054">
    <property type="entry name" value="ABC multidrug transporter atrF"/>
    <property type="match status" value="1"/>
</dbReference>
<feature type="transmembrane region" description="Helical" evidence="15">
    <location>
        <begin position="1577"/>
        <end position="1597"/>
    </location>
</feature>
<feature type="transmembrane region" description="Helical" evidence="15">
    <location>
        <begin position="496"/>
        <end position="518"/>
    </location>
</feature>
<dbReference type="Pfam" id="PF14510">
    <property type="entry name" value="ABC_trans_N"/>
    <property type="match status" value="1"/>
</dbReference>
<accession>A0A8A1M7Y4</accession>
<feature type="transmembrane region" description="Helical" evidence="15">
    <location>
        <begin position="1730"/>
        <end position="1754"/>
    </location>
</feature>
<dbReference type="InterPro" id="IPR003593">
    <property type="entry name" value="AAA+_ATPase"/>
</dbReference>
<keyword evidence="8 15" id="KW-1133">Transmembrane helix</keyword>
<keyword evidence="4" id="KW-1003">Cell membrane</keyword>
<dbReference type="OrthoDB" id="245989at2759"/>
<feature type="transmembrane region" description="Helical" evidence="15">
    <location>
        <begin position="601"/>
        <end position="623"/>
    </location>
</feature>
<dbReference type="InterPro" id="IPR034003">
    <property type="entry name" value="ABCG_PDR_2"/>
</dbReference>
<feature type="transmembrane region" description="Helical" evidence="15">
    <location>
        <begin position="1473"/>
        <end position="1489"/>
    </location>
</feature>
<evidence type="ECO:0000256" key="9">
    <source>
        <dbReference type="ARBA" id="ARBA00023136"/>
    </source>
</evidence>
<dbReference type="VEuPathDB" id="FungiDB:I7I51_04268"/>
<dbReference type="PANTHER" id="PTHR19241">
    <property type="entry name" value="ATP-BINDING CASSETTE TRANSPORTER"/>
    <property type="match status" value="1"/>
</dbReference>
<evidence type="ECO:0000256" key="12">
    <source>
        <dbReference type="ARBA" id="ARBA00047981"/>
    </source>
</evidence>